<evidence type="ECO:0000313" key="1">
    <source>
        <dbReference type="EMBL" id="CAG8631025.1"/>
    </source>
</evidence>
<feature type="non-terminal residue" evidence="1">
    <location>
        <position position="55"/>
    </location>
</feature>
<dbReference type="EMBL" id="CAJVPJ010002881">
    <property type="protein sequence ID" value="CAG8631025.1"/>
    <property type="molecule type" value="Genomic_DNA"/>
</dbReference>
<evidence type="ECO:0000313" key="2">
    <source>
        <dbReference type="Proteomes" id="UP000789572"/>
    </source>
</evidence>
<sequence length="55" mass="6725">MTFESNEESESIEEGKKRFENIKQHIEKLRQIVDEQCDAENYRWIKNVEKCFDET</sequence>
<keyword evidence="2" id="KW-1185">Reference proteome</keyword>
<reference evidence="1" key="1">
    <citation type="submission" date="2021-06" db="EMBL/GenBank/DDBJ databases">
        <authorList>
            <person name="Kallberg Y."/>
            <person name="Tangrot J."/>
            <person name="Rosling A."/>
        </authorList>
    </citation>
    <scope>NUCLEOTIDE SEQUENCE</scope>
    <source>
        <strain evidence="1">IA702</strain>
    </source>
</reference>
<gene>
    <name evidence="1" type="ORF">POCULU_LOCUS8895</name>
</gene>
<dbReference type="AlphaFoldDB" id="A0A9N9DD32"/>
<organism evidence="1 2">
    <name type="scientific">Paraglomus occultum</name>
    <dbReference type="NCBI Taxonomy" id="144539"/>
    <lineage>
        <taxon>Eukaryota</taxon>
        <taxon>Fungi</taxon>
        <taxon>Fungi incertae sedis</taxon>
        <taxon>Mucoromycota</taxon>
        <taxon>Glomeromycotina</taxon>
        <taxon>Glomeromycetes</taxon>
        <taxon>Paraglomerales</taxon>
        <taxon>Paraglomeraceae</taxon>
        <taxon>Paraglomus</taxon>
    </lineage>
</organism>
<comment type="caution">
    <text evidence="1">The sequence shown here is derived from an EMBL/GenBank/DDBJ whole genome shotgun (WGS) entry which is preliminary data.</text>
</comment>
<protein>
    <submittedName>
        <fullName evidence="1">966_t:CDS:1</fullName>
    </submittedName>
</protein>
<dbReference type="Proteomes" id="UP000789572">
    <property type="component" value="Unassembled WGS sequence"/>
</dbReference>
<accession>A0A9N9DD32</accession>
<proteinExistence type="predicted"/>
<name>A0A9N9DD32_9GLOM</name>